<keyword evidence="2" id="KW-0472">Membrane</keyword>
<dbReference type="AlphaFoldDB" id="A0A1V6NEI4"/>
<keyword evidence="4" id="KW-1185">Reference proteome</keyword>
<organism evidence="3 4">
    <name type="scientific">Penicillium polonicum</name>
    <dbReference type="NCBI Taxonomy" id="60169"/>
    <lineage>
        <taxon>Eukaryota</taxon>
        <taxon>Fungi</taxon>
        <taxon>Dikarya</taxon>
        <taxon>Ascomycota</taxon>
        <taxon>Pezizomycotina</taxon>
        <taxon>Eurotiomycetes</taxon>
        <taxon>Eurotiomycetidae</taxon>
        <taxon>Eurotiales</taxon>
        <taxon>Aspergillaceae</taxon>
        <taxon>Penicillium</taxon>
    </lineage>
</organism>
<dbReference type="STRING" id="60169.A0A1V6NEI4"/>
<feature type="compositionally biased region" description="Low complexity" evidence="1">
    <location>
        <begin position="207"/>
        <end position="221"/>
    </location>
</feature>
<dbReference type="EMBL" id="MDYM01000010">
    <property type="protein sequence ID" value="OQD62967.1"/>
    <property type="molecule type" value="Genomic_DNA"/>
</dbReference>
<feature type="compositionally biased region" description="Pro residues" evidence="1">
    <location>
        <begin position="376"/>
        <end position="385"/>
    </location>
</feature>
<dbReference type="Proteomes" id="UP000191408">
    <property type="component" value="Unassembled WGS sequence"/>
</dbReference>
<accession>A0A1V6NEI4</accession>
<keyword evidence="2" id="KW-0812">Transmembrane</keyword>
<feature type="compositionally biased region" description="Polar residues" evidence="1">
    <location>
        <begin position="343"/>
        <end position="356"/>
    </location>
</feature>
<evidence type="ECO:0000313" key="4">
    <source>
        <dbReference type="Proteomes" id="UP000191408"/>
    </source>
</evidence>
<feature type="compositionally biased region" description="Polar residues" evidence="1">
    <location>
        <begin position="183"/>
        <end position="206"/>
    </location>
</feature>
<evidence type="ECO:0000256" key="1">
    <source>
        <dbReference type="SAM" id="MobiDB-lite"/>
    </source>
</evidence>
<feature type="region of interest" description="Disordered" evidence="1">
    <location>
        <begin position="280"/>
        <end position="320"/>
    </location>
</feature>
<name>A0A1V6NEI4_PENPO</name>
<proteinExistence type="predicted"/>
<feature type="region of interest" description="Disordered" evidence="1">
    <location>
        <begin position="103"/>
        <end position="263"/>
    </location>
</feature>
<gene>
    <name evidence="3" type="ORF">PENPOL_c010G01592</name>
</gene>
<feature type="compositionally biased region" description="Low complexity" evidence="1">
    <location>
        <begin position="153"/>
        <end position="182"/>
    </location>
</feature>
<protein>
    <submittedName>
        <fullName evidence="3">Uncharacterized protein</fullName>
    </submittedName>
</protein>
<evidence type="ECO:0000256" key="2">
    <source>
        <dbReference type="SAM" id="Phobius"/>
    </source>
</evidence>
<feature type="compositionally biased region" description="Polar residues" evidence="1">
    <location>
        <begin position="299"/>
        <end position="314"/>
    </location>
</feature>
<reference evidence="4" key="1">
    <citation type="journal article" date="2017" name="Nat. Microbiol.">
        <title>Global analysis of biosynthetic gene clusters reveals vast potential of secondary metabolite production in Penicillium species.</title>
        <authorList>
            <person name="Nielsen J.C."/>
            <person name="Grijseels S."/>
            <person name="Prigent S."/>
            <person name="Ji B."/>
            <person name="Dainat J."/>
            <person name="Nielsen K.F."/>
            <person name="Frisvad J.C."/>
            <person name="Workman M."/>
            <person name="Nielsen J."/>
        </authorList>
    </citation>
    <scope>NUCLEOTIDE SEQUENCE [LARGE SCALE GENOMIC DNA]</scope>
    <source>
        <strain evidence="4">IBT 4502</strain>
    </source>
</reference>
<comment type="caution">
    <text evidence="3">The sequence shown here is derived from an EMBL/GenBank/DDBJ whole genome shotgun (WGS) entry which is preliminary data.</text>
</comment>
<feature type="region of interest" description="Disordered" evidence="1">
    <location>
        <begin position="341"/>
        <end position="385"/>
    </location>
</feature>
<feature type="compositionally biased region" description="Low complexity" evidence="1">
    <location>
        <begin position="124"/>
        <end position="139"/>
    </location>
</feature>
<feature type="transmembrane region" description="Helical" evidence="2">
    <location>
        <begin position="6"/>
        <end position="33"/>
    </location>
</feature>
<feature type="compositionally biased region" description="Polar residues" evidence="1">
    <location>
        <begin position="110"/>
        <end position="123"/>
    </location>
</feature>
<sequence>MSNGDYGKLAIATAAILGILTLGALIYLVSWYIRRRLRARRLRRQQSQGNDQFDQSAVSLAEDTSRTLDDFLMKDIQPERSSIMFNRSESGSPSITIIIDNTDDADRCKSSPQPYLTKQDTTPSSSADTYTSTQTSTQESDPDDLRSDRTQWSSSGQHSSSTTPRASTSSSAIPISRASTTSGSTPSYQAQRGSSGQHSLTTTPRASISSSVIPTSRSSQIWTTTSDSTRSDQAQRGSSGQHSLTTTPRESISSSVIPTAASSQVWTTTSAGTERFSLLSQSSNHSRRSQSPAGPPAARSSQLYARRSSASGATSDPARTGVLQSVSRILNEAETSRMAYSRNIDSVGSMSPTSPGSPVLVDVSPEDDMPQWTSVPPTPYPFGHV</sequence>
<feature type="compositionally biased region" description="Polar residues" evidence="1">
    <location>
        <begin position="222"/>
        <end position="263"/>
    </location>
</feature>
<dbReference type="OrthoDB" id="4501674at2759"/>
<evidence type="ECO:0000313" key="3">
    <source>
        <dbReference type="EMBL" id="OQD62967.1"/>
    </source>
</evidence>
<keyword evidence="2" id="KW-1133">Transmembrane helix</keyword>